<dbReference type="Pfam" id="PF22617">
    <property type="entry name" value="HCS_D2"/>
    <property type="match status" value="1"/>
</dbReference>
<keyword evidence="7" id="KW-1185">Reference proteome</keyword>
<evidence type="ECO:0000256" key="2">
    <source>
        <dbReference type="ARBA" id="ARBA00022679"/>
    </source>
</evidence>
<name>A0A3R5YZ26_9BACT</name>
<dbReference type="InterPro" id="IPR013477">
    <property type="entry name" value="NifV/FrbC"/>
</dbReference>
<dbReference type="InterPro" id="IPR002034">
    <property type="entry name" value="AIPM/Hcit_synth_CS"/>
</dbReference>
<sequence>MKSFVIDDTTLRDGEQTPGVSFTLPEKLEIVKGLDKIGVQEIEAGIPVMGEEESRVFSRIVDLGLNARIIAWNRALISDVQASINAGADSVEISLPLSDIQIKTKLNKDREWIKNQIRRVIDFCVSKNLYVSVGGEDASRADIDFVTEYAKLVKEHGGARFRYCDTVGILDPFSTYETVKRIIEEAQIDVEIHAHNDFGLATANSLAAIRAGATHVNTTVIGLGERAGNAPLEEIVMASRHVYGIEDGFDHSCIKSLSEYVSKASGRAIEPYRPVIGELMFTHESGIHTDGILKNPNNYEAFDPAELGMERRLVVGKHSGRGILEYILKSHGLEYTSETVKALLEAAKNISGRKKRCLNNSEVIELYKSIAI</sequence>
<proteinExistence type="inferred from homology"/>
<dbReference type="Gene3D" id="3.20.20.70">
    <property type="entry name" value="Aldolase class I"/>
    <property type="match status" value="1"/>
</dbReference>
<organism evidence="6 7">
    <name type="scientific">Geovibrio thiophilus</name>
    <dbReference type="NCBI Taxonomy" id="139438"/>
    <lineage>
        <taxon>Bacteria</taxon>
        <taxon>Pseudomonadati</taxon>
        <taxon>Deferribacterota</taxon>
        <taxon>Deferribacteres</taxon>
        <taxon>Deferribacterales</taxon>
        <taxon>Geovibrionaceae</taxon>
        <taxon>Geovibrio</taxon>
    </lineage>
</organism>
<dbReference type="SUPFAM" id="SSF51569">
    <property type="entry name" value="Aldolase"/>
    <property type="match status" value="1"/>
</dbReference>
<evidence type="ECO:0000256" key="1">
    <source>
        <dbReference type="ARBA" id="ARBA00006154"/>
    </source>
</evidence>
<dbReference type="GO" id="GO:0009399">
    <property type="term" value="P:nitrogen fixation"/>
    <property type="evidence" value="ECO:0007669"/>
    <property type="project" value="UniProtKB-UniRule"/>
</dbReference>
<dbReference type="EC" id="2.3.3.14" evidence="4"/>
<keyword evidence="4" id="KW-0535">Nitrogen fixation</keyword>
<dbReference type="AlphaFoldDB" id="A0A3R5YZ26"/>
<feature type="domain" description="Pyruvate carboxyltransferase" evidence="5">
    <location>
        <begin position="4"/>
        <end position="255"/>
    </location>
</feature>
<evidence type="ECO:0000313" key="6">
    <source>
        <dbReference type="EMBL" id="QAR32980.1"/>
    </source>
</evidence>
<dbReference type="RefSeq" id="WP_128466266.1">
    <property type="nucleotide sequence ID" value="NZ_CP035108.1"/>
</dbReference>
<dbReference type="OrthoDB" id="9803573at2"/>
<keyword evidence="2 3" id="KW-0808">Transferase</keyword>
<keyword evidence="6" id="KW-0012">Acyltransferase</keyword>
<comment type="similarity">
    <text evidence="1 3">Belongs to the alpha-IPM synthase/homocitrate synthase family.</text>
</comment>
<dbReference type="PROSITE" id="PS00816">
    <property type="entry name" value="AIPM_HOMOCIT_SYNTH_2"/>
    <property type="match status" value="1"/>
</dbReference>
<dbReference type="GO" id="GO:0004410">
    <property type="term" value="F:homocitrate synthase activity"/>
    <property type="evidence" value="ECO:0007669"/>
    <property type="project" value="UniProtKB-UniRule"/>
</dbReference>
<dbReference type="InterPro" id="IPR013785">
    <property type="entry name" value="Aldolase_TIM"/>
</dbReference>
<dbReference type="Gene3D" id="1.10.238.260">
    <property type="match status" value="1"/>
</dbReference>
<evidence type="ECO:0000313" key="7">
    <source>
        <dbReference type="Proteomes" id="UP000287502"/>
    </source>
</evidence>
<dbReference type="InterPro" id="IPR000891">
    <property type="entry name" value="PYR_CT"/>
</dbReference>
<dbReference type="InterPro" id="IPR054691">
    <property type="entry name" value="LeuA/HCS_post-cat"/>
</dbReference>
<evidence type="ECO:0000259" key="5">
    <source>
        <dbReference type="PROSITE" id="PS50991"/>
    </source>
</evidence>
<protein>
    <recommendedName>
        <fullName evidence="4">Homocitrate synthase</fullName>
        <ecNumber evidence="4">2.3.3.14</ecNumber>
    </recommendedName>
</protein>
<comment type="catalytic activity">
    <reaction evidence="4">
        <text>acetyl-CoA + 2-oxoglutarate + H2O = (2R)-homocitrate + CoA + H(+)</text>
        <dbReference type="Rhea" id="RHEA:12929"/>
        <dbReference type="ChEBI" id="CHEBI:15377"/>
        <dbReference type="ChEBI" id="CHEBI:15378"/>
        <dbReference type="ChEBI" id="CHEBI:16810"/>
        <dbReference type="ChEBI" id="CHEBI:57287"/>
        <dbReference type="ChEBI" id="CHEBI:57288"/>
        <dbReference type="ChEBI" id="CHEBI:58884"/>
        <dbReference type="EC" id="2.3.3.14"/>
    </reaction>
</comment>
<dbReference type="PANTHER" id="PTHR42880">
    <property type="entry name" value="HOMOCITRATE SYNTHASE"/>
    <property type="match status" value="1"/>
</dbReference>
<gene>
    <name evidence="6" type="primary">nifV</name>
    <name evidence="6" type="ORF">EP073_06030</name>
</gene>
<dbReference type="GO" id="GO:0019752">
    <property type="term" value="P:carboxylic acid metabolic process"/>
    <property type="evidence" value="ECO:0007669"/>
    <property type="project" value="UniProtKB-UniRule"/>
</dbReference>
<evidence type="ECO:0000256" key="4">
    <source>
        <dbReference type="RuleBase" id="RU367143"/>
    </source>
</evidence>
<dbReference type="KEGG" id="gtl:EP073_06030"/>
<evidence type="ECO:0000256" key="3">
    <source>
        <dbReference type="RuleBase" id="RU003523"/>
    </source>
</evidence>
<dbReference type="PROSITE" id="PS50991">
    <property type="entry name" value="PYR_CT"/>
    <property type="match status" value="1"/>
</dbReference>
<dbReference type="PROSITE" id="PS00815">
    <property type="entry name" value="AIPM_HOMOCIT_SYNTH_1"/>
    <property type="match status" value="1"/>
</dbReference>
<dbReference type="NCBIfam" id="TIGR02660">
    <property type="entry name" value="nifV_homocitr"/>
    <property type="match status" value="1"/>
</dbReference>
<dbReference type="Pfam" id="PF00682">
    <property type="entry name" value="HMGL-like"/>
    <property type="match status" value="1"/>
</dbReference>
<accession>A0A3R5YZ26</accession>
<dbReference type="EMBL" id="CP035108">
    <property type="protein sequence ID" value="QAR32980.1"/>
    <property type="molecule type" value="Genomic_DNA"/>
</dbReference>
<dbReference type="Proteomes" id="UP000287502">
    <property type="component" value="Chromosome"/>
</dbReference>
<dbReference type="CDD" id="cd07939">
    <property type="entry name" value="DRE_TIM_NifV"/>
    <property type="match status" value="1"/>
</dbReference>
<comment type="function">
    <text evidence="4">This protein is a Fe-Mo-cofactor biosynthetic component.</text>
</comment>
<dbReference type="PANTHER" id="PTHR42880:SF1">
    <property type="entry name" value="ISOPROPYLMALATE_HOMOCITRATE_CITRAMALATE SYNTHASE FAMILY PROTEIN"/>
    <property type="match status" value="1"/>
</dbReference>
<reference evidence="6 7" key="1">
    <citation type="submission" date="2019-01" db="EMBL/GenBank/DDBJ databases">
        <title>Geovibrio thiophilus DSM 11263, complete genome.</title>
        <authorList>
            <person name="Spring S."/>
            <person name="Bunk B."/>
            <person name="Sproer C."/>
        </authorList>
    </citation>
    <scope>NUCLEOTIDE SEQUENCE [LARGE SCALE GENOMIC DNA]</scope>
    <source>
        <strain evidence="6 7">DSM 11263</strain>
    </source>
</reference>